<evidence type="ECO:0000256" key="4">
    <source>
        <dbReference type="ARBA" id="ARBA00023136"/>
    </source>
</evidence>
<dbReference type="CDD" id="cd06261">
    <property type="entry name" value="TM_PBP2"/>
    <property type="match status" value="1"/>
</dbReference>
<feature type="transmembrane region" description="Helical" evidence="5">
    <location>
        <begin position="26"/>
        <end position="48"/>
    </location>
</feature>
<dbReference type="PANTHER" id="PTHR42729">
    <property type="entry name" value="OLIGO/DIPEPTIDE TRANSPORT, PERMEASE PROTEIN (DPPC-2)"/>
    <property type="match status" value="1"/>
</dbReference>
<comment type="caution">
    <text evidence="7">The sequence shown here is derived from an EMBL/GenBank/DDBJ whole genome shotgun (WGS) entry which is preliminary data.</text>
</comment>
<dbReference type="AlphaFoldDB" id="A0A7C4D1X5"/>
<evidence type="ECO:0000256" key="5">
    <source>
        <dbReference type="RuleBase" id="RU363032"/>
    </source>
</evidence>
<keyword evidence="5" id="KW-0813">Transport</keyword>
<organism evidence="7">
    <name type="scientific">Thermofilum pendens</name>
    <dbReference type="NCBI Taxonomy" id="2269"/>
    <lineage>
        <taxon>Archaea</taxon>
        <taxon>Thermoproteota</taxon>
        <taxon>Thermoprotei</taxon>
        <taxon>Thermofilales</taxon>
        <taxon>Thermofilaceae</taxon>
        <taxon>Thermofilum</taxon>
    </lineage>
</organism>
<evidence type="ECO:0000256" key="1">
    <source>
        <dbReference type="ARBA" id="ARBA00004141"/>
    </source>
</evidence>
<dbReference type="InterPro" id="IPR035906">
    <property type="entry name" value="MetI-like_sf"/>
</dbReference>
<feature type="transmembrane region" description="Helical" evidence="5">
    <location>
        <begin position="136"/>
        <end position="161"/>
    </location>
</feature>
<dbReference type="InterPro" id="IPR000515">
    <property type="entry name" value="MetI-like"/>
</dbReference>
<name>A0A7C4D1X5_THEPE</name>
<comment type="similarity">
    <text evidence="5">Belongs to the binding-protein-dependent transport system permease family.</text>
</comment>
<evidence type="ECO:0000256" key="2">
    <source>
        <dbReference type="ARBA" id="ARBA00022692"/>
    </source>
</evidence>
<dbReference type="PANTHER" id="PTHR42729:SF1">
    <property type="entry name" value="OLIGO_DIPEPTIDE TRANSPORT, PERMEASE PROTEIN (DPPC-2)"/>
    <property type="match status" value="1"/>
</dbReference>
<sequence>MPRLGYLLGPLLMLRASIRRLLSNSFFVIGFASYVGLVAACAVGYLIIPKDLARVGAAPPLLPPQADHFLGTDVLGRDILALLVEATLNSSKIGLIAATFGTIVGTLIGFVSGYYGGLPDNVLRLITDVFLAVPSMLFLILISALVRVVTVEMMALLIAIFSWPWPARQVRAQALSLKEREFVYLAWLSGESKFEIILKELMPHMVPWMAANFVNAYLVAILTEAGLAILGLGPQTDITLGILLWWALSHAAIFRGLWWWWLPPVILLIYSFFTLYLIQIGISEVVNPRSKVI</sequence>
<dbReference type="GO" id="GO:0005886">
    <property type="term" value="C:plasma membrane"/>
    <property type="evidence" value="ECO:0007669"/>
    <property type="project" value="UniProtKB-SubCell"/>
</dbReference>
<reference evidence="7" key="1">
    <citation type="journal article" date="2020" name="mSystems">
        <title>Genome- and Community-Level Interaction Insights into Carbon Utilization and Element Cycling Functions of Hydrothermarchaeota in Hydrothermal Sediment.</title>
        <authorList>
            <person name="Zhou Z."/>
            <person name="Liu Y."/>
            <person name="Xu W."/>
            <person name="Pan J."/>
            <person name="Luo Z.H."/>
            <person name="Li M."/>
        </authorList>
    </citation>
    <scope>NUCLEOTIDE SEQUENCE</scope>
    <source>
        <strain evidence="7">SpSt-649</strain>
    </source>
</reference>
<dbReference type="Pfam" id="PF00528">
    <property type="entry name" value="BPD_transp_1"/>
    <property type="match status" value="1"/>
</dbReference>
<gene>
    <name evidence="7" type="ORF">ENU21_02215</name>
</gene>
<feature type="domain" description="ABC transmembrane type-1" evidence="6">
    <location>
        <begin position="87"/>
        <end position="279"/>
    </location>
</feature>
<comment type="subcellular location">
    <subcellularLocation>
        <location evidence="5">Cell membrane</location>
        <topology evidence="5">Multi-pass membrane protein</topology>
    </subcellularLocation>
    <subcellularLocation>
        <location evidence="1">Membrane</location>
        <topology evidence="1">Multi-pass membrane protein</topology>
    </subcellularLocation>
</comment>
<evidence type="ECO:0000259" key="6">
    <source>
        <dbReference type="PROSITE" id="PS50928"/>
    </source>
</evidence>
<feature type="transmembrane region" description="Helical" evidence="5">
    <location>
        <begin position="210"/>
        <end position="230"/>
    </location>
</feature>
<feature type="transmembrane region" description="Helical" evidence="5">
    <location>
        <begin position="93"/>
        <end position="116"/>
    </location>
</feature>
<keyword evidence="2 5" id="KW-0812">Transmembrane</keyword>
<dbReference type="GO" id="GO:0055085">
    <property type="term" value="P:transmembrane transport"/>
    <property type="evidence" value="ECO:0007669"/>
    <property type="project" value="InterPro"/>
</dbReference>
<dbReference type="Gene3D" id="1.10.3720.10">
    <property type="entry name" value="MetI-like"/>
    <property type="match status" value="1"/>
</dbReference>
<feature type="transmembrane region" description="Helical" evidence="5">
    <location>
        <begin position="242"/>
        <end position="261"/>
    </location>
</feature>
<proteinExistence type="inferred from homology"/>
<dbReference type="PROSITE" id="PS50928">
    <property type="entry name" value="ABC_TM1"/>
    <property type="match status" value="1"/>
</dbReference>
<accession>A0A7C4D1X5</accession>
<protein>
    <submittedName>
        <fullName evidence="7">ABC transporter permease</fullName>
    </submittedName>
</protein>
<dbReference type="EMBL" id="DTBQ01000064">
    <property type="protein sequence ID" value="HGM46554.1"/>
    <property type="molecule type" value="Genomic_DNA"/>
</dbReference>
<dbReference type="SUPFAM" id="SSF161098">
    <property type="entry name" value="MetI-like"/>
    <property type="match status" value="1"/>
</dbReference>
<keyword evidence="4 5" id="KW-0472">Membrane</keyword>
<evidence type="ECO:0000313" key="7">
    <source>
        <dbReference type="EMBL" id="HGM46554.1"/>
    </source>
</evidence>
<keyword evidence="3 5" id="KW-1133">Transmembrane helix</keyword>
<evidence type="ECO:0000256" key="3">
    <source>
        <dbReference type="ARBA" id="ARBA00022989"/>
    </source>
</evidence>
<feature type="transmembrane region" description="Helical" evidence="5">
    <location>
        <begin position="267"/>
        <end position="286"/>
    </location>
</feature>